<sequence length="260" mass="29545">MSSKINRAEYFIDPNDWFKSDPRWRGDSNYHTIIMSFLDDNQLSLLEKGVFENFVQFGNLNPSGAVEAFSLEHELPSNNDSEDKRVSVLNQKLDKLQSTCSKKFEKILDENKFLESKLSEIKRLLLEMLKADGYILSDKQPDNLQEGHTASNYTSARCNKPCFVCGSFKYNSKQCAKLPALLVLLILNEEQDPGASLVVVRQGYTDRVVLDSDASLSLPFHGHDKLFLDNHSPAFMVIILEIPYFPSLLSPKSPEDFPEK</sequence>
<dbReference type="EMBL" id="MLFT02000010">
    <property type="protein sequence ID" value="PHT36912.1"/>
    <property type="molecule type" value="Genomic_DNA"/>
</dbReference>
<dbReference type="OrthoDB" id="427960at2759"/>
<name>A0A2G2VVC5_CAPBA</name>
<reference evidence="3" key="2">
    <citation type="journal article" date="2017" name="J. Anim. Genet.">
        <title>Multiple reference genome sequences of hot pepper reveal the massive evolution of plant disease resistance genes by retroduplication.</title>
        <authorList>
            <person name="Kim S."/>
            <person name="Park J."/>
            <person name="Yeom S.-I."/>
            <person name="Kim Y.-M."/>
            <person name="Seo E."/>
            <person name="Kim K.-T."/>
            <person name="Kim M.-S."/>
            <person name="Lee J.M."/>
            <person name="Cheong K."/>
            <person name="Shin H.-S."/>
            <person name="Kim S.-B."/>
            <person name="Han K."/>
            <person name="Lee J."/>
            <person name="Park M."/>
            <person name="Lee H.-A."/>
            <person name="Lee H.-Y."/>
            <person name="Lee Y."/>
            <person name="Oh S."/>
            <person name="Lee J.H."/>
            <person name="Choi E."/>
            <person name="Choi E."/>
            <person name="Lee S.E."/>
            <person name="Jeon J."/>
            <person name="Kim H."/>
            <person name="Choi G."/>
            <person name="Song H."/>
            <person name="Lee J."/>
            <person name="Lee S.-C."/>
            <person name="Kwon J.-K."/>
            <person name="Lee H.-Y."/>
            <person name="Koo N."/>
            <person name="Hong Y."/>
            <person name="Kim R.W."/>
            <person name="Kang W.-H."/>
            <person name="Huh J.H."/>
            <person name="Kang B.-C."/>
            <person name="Yang T.-J."/>
            <person name="Lee Y.-H."/>
            <person name="Bennetzen J.L."/>
            <person name="Choi D."/>
        </authorList>
    </citation>
    <scope>NUCLEOTIDE SEQUENCE [LARGE SCALE GENOMIC DNA]</scope>
    <source>
        <strain evidence="3">cv. PBC81</strain>
    </source>
</reference>
<gene>
    <name evidence="2" type="ORF">CQW23_24612</name>
</gene>
<feature type="coiled-coil region" evidence="1">
    <location>
        <begin position="79"/>
        <end position="124"/>
    </location>
</feature>
<evidence type="ECO:0000256" key="1">
    <source>
        <dbReference type="SAM" id="Coils"/>
    </source>
</evidence>
<evidence type="ECO:0000313" key="2">
    <source>
        <dbReference type="EMBL" id="PHT36912.1"/>
    </source>
</evidence>
<comment type="caution">
    <text evidence="2">The sequence shown here is derived from an EMBL/GenBank/DDBJ whole genome shotgun (WGS) entry which is preliminary data.</text>
</comment>
<reference evidence="2 3" key="1">
    <citation type="journal article" date="2017" name="Genome Biol.">
        <title>New reference genome sequences of hot pepper reveal the massive evolution of plant disease-resistance genes by retroduplication.</title>
        <authorList>
            <person name="Kim S."/>
            <person name="Park J."/>
            <person name="Yeom S.I."/>
            <person name="Kim Y.M."/>
            <person name="Seo E."/>
            <person name="Kim K.T."/>
            <person name="Kim M.S."/>
            <person name="Lee J.M."/>
            <person name="Cheong K."/>
            <person name="Shin H.S."/>
            <person name="Kim S.B."/>
            <person name="Han K."/>
            <person name="Lee J."/>
            <person name="Park M."/>
            <person name="Lee H.A."/>
            <person name="Lee H.Y."/>
            <person name="Lee Y."/>
            <person name="Oh S."/>
            <person name="Lee J.H."/>
            <person name="Choi E."/>
            <person name="Choi E."/>
            <person name="Lee S.E."/>
            <person name="Jeon J."/>
            <person name="Kim H."/>
            <person name="Choi G."/>
            <person name="Song H."/>
            <person name="Lee J."/>
            <person name="Lee S.C."/>
            <person name="Kwon J.K."/>
            <person name="Lee H.Y."/>
            <person name="Koo N."/>
            <person name="Hong Y."/>
            <person name="Kim R.W."/>
            <person name="Kang W.H."/>
            <person name="Huh J.H."/>
            <person name="Kang B.C."/>
            <person name="Yang T.J."/>
            <person name="Lee Y.H."/>
            <person name="Bennetzen J.L."/>
            <person name="Choi D."/>
        </authorList>
    </citation>
    <scope>NUCLEOTIDE SEQUENCE [LARGE SCALE GENOMIC DNA]</scope>
    <source>
        <strain evidence="3">cv. PBC81</strain>
    </source>
</reference>
<evidence type="ECO:0000313" key="3">
    <source>
        <dbReference type="Proteomes" id="UP000224567"/>
    </source>
</evidence>
<proteinExistence type="predicted"/>
<dbReference type="AlphaFoldDB" id="A0A2G2VVC5"/>
<organism evidence="2 3">
    <name type="scientific">Capsicum baccatum</name>
    <name type="common">Peruvian pepper</name>
    <dbReference type="NCBI Taxonomy" id="33114"/>
    <lineage>
        <taxon>Eukaryota</taxon>
        <taxon>Viridiplantae</taxon>
        <taxon>Streptophyta</taxon>
        <taxon>Embryophyta</taxon>
        <taxon>Tracheophyta</taxon>
        <taxon>Spermatophyta</taxon>
        <taxon>Magnoliopsida</taxon>
        <taxon>eudicotyledons</taxon>
        <taxon>Gunneridae</taxon>
        <taxon>Pentapetalae</taxon>
        <taxon>asterids</taxon>
        <taxon>lamiids</taxon>
        <taxon>Solanales</taxon>
        <taxon>Solanaceae</taxon>
        <taxon>Solanoideae</taxon>
        <taxon>Capsiceae</taxon>
        <taxon>Capsicum</taxon>
    </lineage>
</organism>
<keyword evidence="3" id="KW-1185">Reference proteome</keyword>
<protein>
    <submittedName>
        <fullName evidence="2">Uncharacterized protein</fullName>
    </submittedName>
</protein>
<keyword evidence="1" id="KW-0175">Coiled coil</keyword>
<dbReference type="Proteomes" id="UP000224567">
    <property type="component" value="Unassembled WGS sequence"/>
</dbReference>
<accession>A0A2G2VVC5</accession>